<protein>
    <submittedName>
        <fullName evidence="1">Uncharacterized protein</fullName>
    </submittedName>
</protein>
<evidence type="ECO:0000313" key="2">
    <source>
        <dbReference type="Proteomes" id="UP000536773"/>
    </source>
</evidence>
<dbReference type="EMBL" id="JABBJH010000031">
    <property type="protein sequence ID" value="NMK40019.1"/>
    <property type="molecule type" value="Genomic_DNA"/>
</dbReference>
<proteinExistence type="predicted"/>
<dbReference type="AlphaFoldDB" id="A0A848EW00"/>
<comment type="caution">
    <text evidence="1">The sequence shown here is derived from an EMBL/GenBank/DDBJ whole genome shotgun (WGS) entry which is preliminary data.</text>
</comment>
<gene>
    <name evidence="1" type="ORF">HG933_11720</name>
</gene>
<accession>A0A848EW00</accession>
<sequence>MNKKKQAGQAFLLAAALVLPAASMIKIFIFMVRRRLVTLVMRGAAPPLLSIKTIDF</sequence>
<name>A0A848EW00_MEGEL</name>
<dbReference type="RefSeq" id="WP_169014042.1">
    <property type="nucleotide sequence ID" value="NZ_JABBJH010000031.1"/>
</dbReference>
<reference evidence="1 2" key="1">
    <citation type="submission" date="2020-04" db="EMBL/GenBank/DDBJ databases">
        <authorList>
            <person name="Hitch T.C.A."/>
            <person name="Wylensek D."/>
            <person name="Clavel T."/>
        </authorList>
    </citation>
    <scope>NUCLEOTIDE SEQUENCE [LARGE SCALE GENOMIC DNA]</scope>
    <source>
        <strain evidence="1 2">WCA-386-APC-2A</strain>
    </source>
</reference>
<dbReference type="Proteomes" id="UP000536773">
    <property type="component" value="Unassembled WGS sequence"/>
</dbReference>
<organism evidence="1 2">
    <name type="scientific">Megasphaera elsdenii</name>
    <dbReference type="NCBI Taxonomy" id="907"/>
    <lineage>
        <taxon>Bacteria</taxon>
        <taxon>Bacillati</taxon>
        <taxon>Bacillota</taxon>
        <taxon>Negativicutes</taxon>
        <taxon>Veillonellales</taxon>
        <taxon>Veillonellaceae</taxon>
        <taxon>Megasphaera</taxon>
    </lineage>
</organism>
<evidence type="ECO:0000313" key="1">
    <source>
        <dbReference type="EMBL" id="NMK40019.1"/>
    </source>
</evidence>